<reference evidence="11 12" key="1">
    <citation type="submission" date="2016-11" db="EMBL/GenBank/DDBJ databases">
        <authorList>
            <person name="Jaros S."/>
            <person name="Januszkiewicz K."/>
            <person name="Wedrychowicz H."/>
        </authorList>
    </citation>
    <scope>NUCLEOTIDE SEQUENCE [LARGE SCALE GENOMIC DNA]</scope>
    <source>
        <strain evidence="11 12">DSM 10068</strain>
    </source>
</reference>
<dbReference type="EC" id="2.10.1.1" evidence="4 9"/>
<dbReference type="OrthoDB" id="9804758at2"/>
<dbReference type="InterPro" id="IPR001453">
    <property type="entry name" value="MoaB/Mog_dom"/>
</dbReference>
<dbReference type="PANTHER" id="PTHR10192">
    <property type="entry name" value="MOLYBDOPTERIN BIOSYNTHESIS PROTEIN"/>
    <property type="match status" value="1"/>
</dbReference>
<evidence type="ECO:0000256" key="4">
    <source>
        <dbReference type="ARBA" id="ARBA00013269"/>
    </source>
</evidence>
<evidence type="ECO:0000256" key="5">
    <source>
        <dbReference type="ARBA" id="ARBA00021108"/>
    </source>
</evidence>
<evidence type="ECO:0000313" key="11">
    <source>
        <dbReference type="EMBL" id="SHH97525.1"/>
    </source>
</evidence>
<dbReference type="SUPFAM" id="SSF63867">
    <property type="entry name" value="MoeA C-terminal domain-like"/>
    <property type="match status" value="1"/>
</dbReference>
<dbReference type="InterPro" id="IPR036135">
    <property type="entry name" value="MoeA_linker/N_sf"/>
</dbReference>
<accession>A0A1M5XCE7</accession>
<keyword evidence="6 9" id="KW-0500">Molybdenum</keyword>
<dbReference type="CDD" id="cd00887">
    <property type="entry name" value="MoeA"/>
    <property type="match status" value="1"/>
</dbReference>
<evidence type="ECO:0000256" key="9">
    <source>
        <dbReference type="RuleBase" id="RU365090"/>
    </source>
</evidence>
<dbReference type="SMART" id="SM00852">
    <property type="entry name" value="MoCF_biosynth"/>
    <property type="match status" value="1"/>
</dbReference>
<organism evidence="11 12">
    <name type="scientific">Sporobacter termitidis DSM 10068</name>
    <dbReference type="NCBI Taxonomy" id="1123282"/>
    <lineage>
        <taxon>Bacteria</taxon>
        <taxon>Bacillati</taxon>
        <taxon>Bacillota</taxon>
        <taxon>Clostridia</taxon>
        <taxon>Eubacteriales</taxon>
        <taxon>Oscillospiraceae</taxon>
        <taxon>Sporobacter</taxon>
    </lineage>
</organism>
<dbReference type="Pfam" id="PF03453">
    <property type="entry name" value="MoeA_N"/>
    <property type="match status" value="1"/>
</dbReference>
<keyword evidence="9 11" id="KW-0808">Transferase</keyword>
<keyword evidence="9" id="KW-0460">Magnesium</keyword>
<dbReference type="EMBL" id="FQXV01000005">
    <property type="protein sequence ID" value="SHH97525.1"/>
    <property type="molecule type" value="Genomic_DNA"/>
</dbReference>
<dbReference type="RefSeq" id="WP_073077737.1">
    <property type="nucleotide sequence ID" value="NZ_FQXV01000005.1"/>
</dbReference>
<dbReference type="PANTHER" id="PTHR10192:SF16">
    <property type="entry name" value="MOLYBDOPTERIN MOLYBDENUMTRANSFERASE"/>
    <property type="match status" value="1"/>
</dbReference>
<feature type="domain" description="MoaB/Mog" evidence="10">
    <location>
        <begin position="174"/>
        <end position="311"/>
    </location>
</feature>
<dbReference type="UniPathway" id="UPA00344"/>
<dbReference type="Gene3D" id="2.170.190.11">
    <property type="entry name" value="Molybdopterin biosynthesis moea protein, domain 3"/>
    <property type="match status" value="1"/>
</dbReference>
<keyword evidence="7 9" id="KW-0501">Molybdenum cofactor biosynthesis</keyword>
<dbReference type="InterPro" id="IPR005111">
    <property type="entry name" value="MoeA_C_domain_IV"/>
</dbReference>
<comment type="cofactor">
    <cofactor evidence="9">
        <name>Mg(2+)</name>
        <dbReference type="ChEBI" id="CHEBI:18420"/>
    </cofactor>
</comment>
<evidence type="ECO:0000256" key="6">
    <source>
        <dbReference type="ARBA" id="ARBA00022505"/>
    </source>
</evidence>
<dbReference type="Proteomes" id="UP000183995">
    <property type="component" value="Unassembled WGS sequence"/>
</dbReference>
<comment type="function">
    <text evidence="1 9">Catalyzes the insertion of molybdate into adenylated molybdopterin with the concomitant release of AMP.</text>
</comment>
<dbReference type="GO" id="GO:0046872">
    <property type="term" value="F:metal ion binding"/>
    <property type="evidence" value="ECO:0007669"/>
    <property type="project" value="UniProtKB-UniRule"/>
</dbReference>
<dbReference type="SUPFAM" id="SSF53218">
    <property type="entry name" value="Molybdenum cofactor biosynthesis proteins"/>
    <property type="match status" value="1"/>
</dbReference>
<proteinExistence type="inferred from homology"/>
<comment type="pathway">
    <text evidence="2 9">Cofactor biosynthesis; molybdopterin biosynthesis.</text>
</comment>
<dbReference type="Pfam" id="PF00994">
    <property type="entry name" value="MoCF_biosynth"/>
    <property type="match status" value="1"/>
</dbReference>
<protein>
    <recommendedName>
        <fullName evidence="5 9">Molybdopterin molybdenumtransferase</fullName>
        <ecNumber evidence="4 9">2.10.1.1</ecNumber>
    </recommendedName>
</protein>
<dbReference type="Pfam" id="PF03454">
    <property type="entry name" value="MoeA_C"/>
    <property type="match status" value="1"/>
</dbReference>
<keyword evidence="9" id="KW-0479">Metal-binding</keyword>
<dbReference type="InterPro" id="IPR005110">
    <property type="entry name" value="MoeA_linker/N"/>
</dbReference>
<sequence length="401" mass="43674">MNGNEDLTVTRDEAVALLKKEWTVNRETKWISLREAAGRVTAKPVFSVNSMPVCRTSQFDGIAVKSENFIDGVPDTSGWVKGADYAQADTGDDFPDEFDTIIAVEDIYYDKGGKLCFSDDFVFEKGDGIRKAGTAVEENDLLVDAHTRLTAVHLPVLALGGIYQLEVIKKPKVVYIPTGSELINVGIKPERGQNIEANGLMVSEFLKQWGAEPSCYPIIKDKPAELEQALDSALNVADIVLINGGSSKGAEDFNATLLQRKAAVYRHGIKAIPGKPVAIAIIGGKPVVNLPGPTLATFLALDWCVSGLVHHYLGLNMPVRPKMKATLEKALEKRPDYEMFYRFVLTEKNGRYYAGPIGRDKSVPYALLKADAMLIAPIGASGYAAGEEIEVELLCGLENLQ</sequence>
<dbReference type="AlphaFoldDB" id="A0A1M5XCE7"/>
<dbReference type="Gene3D" id="2.40.340.10">
    <property type="entry name" value="MoeA, C-terminal, domain IV"/>
    <property type="match status" value="1"/>
</dbReference>
<dbReference type="InterPro" id="IPR038987">
    <property type="entry name" value="MoeA-like"/>
</dbReference>
<name>A0A1M5XCE7_9FIRM</name>
<dbReference type="InterPro" id="IPR036688">
    <property type="entry name" value="MoeA_C_domain_IV_sf"/>
</dbReference>
<evidence type="ECO:0000256" key="3">
    <source>
        <dbReference type="ARBA" id="ARBA00010763"/>
    </source>
</evidence>
<evidence type="ECO:0000256" key="8">
    <source>
        <dbReference type="ARBA" id="ARBA00047317"/>
    </source>
</evidence>
<dbReference type="STRING" id="1123282.SAMN02745823_01703"/>
<comment type="catalytic activity">
    <reaction evidence="8">
        <text>adenylyl-molybdopterin + molybdate = Mo-molybdopterin + AMP + H(+)</text>
        <dbReference type="Rhea" id="RHEA:35047"/>
        <dbReference type="ChEBI" id="CHEBI:15378"/>
        <dbReference type="ChEBI" id="CHEBI:36264"/>
        <dbReference type="ChEBI" id="CHEBI:62727"/>
        <dbReference type="ChEBI" id="CHEBI:71302"/>
        <dbReference type="ChEBI" id="CHEBI:456215"/>
        <dbReference type="EC" id="2.10.1.1"/>
    </reaction>
</comment>
<evidence type="ECO:0000313" key="12">
    <source>
        <dbReference type="Proteomes" id="UP000183995"/>
    </source>
</evidence>
<dbReference type="GO" id="GO:0061599">
    <property type="term" value="F:molybdopterin molybdotransferase activity"/>
    <property type="evidence" value="ECO:0007669"/>
    <property type="project" value="UniProtKB-UniRule"/>
</dbReference>
<evidence type="ECO:0000256" key="1">
    <source>
        <dbReference type="ARBA" id="ARBA00002901"/>
    </source>
</evidence>
<comment type="similarity">
    <text evidence="3 9">Belongs to the MoeA family.</text>
</comment>
<dbReference type="Gene3D" id="3.90.105.10">
    <property type="entry name" value="Molybdopterin biosynthesis moea protein, domain 2"/>
    <property type="match status" value="1"/>
</dbReference>
<evidence type="ECO:0000259" key="10">
    <source>
        <dbReference type="SMART" id="SM00852"/>
    </source>
</evidence>
<dbReference type="InterPro" id="IPR036425">
    <property type="entry name" value="MoaB/Mog-like_dom_sf"/>
</dbReference>
<gene>
    <name evidence="11" type="ORF">SAMN02745823_01703</name>
</gene>
<dbReference type="GO" id="GO:0005829">
    <property type="term" value="C:cytosol"/>
    <property type="evidence" value="ECO:0007669"/>
    <property type="project" value="TreeGrafter"/>
</dbReference>
<dbReference type="Gene3D" id="3.40.980.10">
    <property type="entry name" value="MoaB/Mog-like domain"/>
    <property type="match status" value="1"/>
</dbReference>
<evidence type="ECO:0000256" key="2">
    <source>
        <dbReference type="ARBA" id="ARBA00005046"/>
    </source>
</evidence>
<dbReference type="SUPFAM" id="SSF63882">
    <property type="entry name" value="MoeA N-terminal region -like"/>
    <property type="match status" value="1"/>
</dbReference>
<keyword evidence="12" id="KW-1185">Reference proteome</keyword>
<dbReference type="GO" id="GO:0006777">
    <property type="term" value="P:Mo-molybdopterin cofactor biosynthetic process"/>
    <property type="evidence" value="ECO:0007669"/>
    <property type="project" value="UniProtKB-UniRule"/>
</dbReference>
<evidence type="ECO:0000256" key="7">
    <source>
        <dbReference type="ARBA" id="ARBA00023150"/>
    </source>
</evidence>